<dbReference type="HOGENOM" id="CLU_1236012_0_0_1"/>
<evidence type="ECO:0000313" key="2">
    <source>
        <dbReference type="Proteomes" id="UP000008068"/>
    </source>
</evidence>
<sequence>MTNNSFGGTSAVNFLTAGMNRNVQNLETQPFIIDQAAINRAAQQILNNSLNMQQIITAQQLPVTIPQNVAVQNQNLNGIWHPSPPNSEDEEQRKLVGVTIKEEVDRFGQGNGATLARQNWSSLDIKKEFQEVNVKFKPKARPRTIALCSLGPNLCSAPFYKYSLPLKVTHCTKCWSTVHTFCFNNTNRATNEQIICCDGRMNYRAAEFFDSHRSDFLQKKSRKM</sequence>
<dbReference type="Proteomes" id="UP000008068">
    <property type="component" value="Unassembled WGS sequence"/>
</dbReference>
<protein>
    <submittedName>
        <fullName evidence="1">Uncharacterized protein</fullName>
    </submittedName>
</protein>
<proteinExistence type="predicted"/>
<dbReference type="AlphaFoldDB" id="G0MHA2"/>
<evidence type="ECO:0000313" key="1">
    <source>
        <dbReference type="EMBL" id="EGT57880.1"/>
    </source>
</evidence>
<reference evidence="2" key="1">
    <citation type="submission" date="2011-07" db="EMBL/GenBank/DDBJ databases">
        <authorList>
            <consortium name="Caenorhabditis brenneri Sequencing and Analysis Consortium"/>
            <person name="Wilson R.K."/>
        </authorList>
    </citation>
    <scope>NUCLEOTIDE SEQUENCE [LARGE SCALE GENOMIC DNA]</scope>
    <source>
        <strain evidence="2">PB2801</strain>
    </source>
</reference>
<organism evidence="2">
    <name type="scientific">Caenorhabditis brenneri</name>
    <name type="common">Nematode worm</name>
    <dbReference type="NCBI Taxonomy" id="135651"/>
    <lineage>
        <taxon>Eukaryota</taxon>
        <taxon>Metazoa</taxon>
        <taxon>Ecdysozoa</taxon>
        <taxon>Nematoda</taxon>
        <taxon>Chromadorea</taxon>
        <taxon>Rhabditida</taxon>
        <taxon>Rhabditina</taxon>
        <taxon>Rhabditomorpha</taxon>
        <taxon>Rhabditoidea</taxon>
        <taxon>Rhabditidae</taxon>
        <taxon>Peloderinae</taxon>
        <taxon>Caenorhabditis</taxon>
    </lineage>
</organism>
<name>G0MHA2_CAEBE</name>
<keyword evidence="2" id="KW-1185">Reference proteome</keyword>
<dbReference type="EMBL" id="GL379794">
    <property type="protein sequence ID" value="EGT57880.1"/>
    <property type="molecule type" value="Genomic_DNA"/>
</dbReference>
<accession>G0MHA2</accession>
<gene>
    <name evidence="1" type="ORF">CAEBREN_22965</name>
</gene>
<dbReference type="InParanoid" id="G0MHA2"/>